<proteinExistence type="predicted"/>
<protein>
    <submittedName>
        <fullName evidence="1">Uncharacterized protein</fullName>
    </submittedName>
</protein>
<feature type="non-terminal residue" evidence="1">
    <location>
        <position position="97"/>
    </location>
</feature>
<sequence length="97" mass="11306">QTDEGSKNRVGGVYDRNKCYNSAFWRLLKAYKFEVLCEMIRVRDAIPRGIQELLNYDIDWAVSDKVDSQNTLRRWISSEIREFVKSQKSAATLVDSI</sequence>
<organism evidence="1 2">
    <name type="scientific">Papaver nudicaule</name>
    <name type="common">Iceland poppy</name>
    <dbReference type="NCBI Taxonomy" id="74823"/>
    <lineage>
        <taxon>Eukaryota</taxon>
        <taxon>Viridiplantae</taxon>
        <taxon>Streptophyta</taxon>
        <taxon>Embryophyta</taxon>
        <taxon>Tracheophyta</taxon>
        <taxon>Spermatophyta</taxon>
        <taxon>Magnoliopsida</taxon>
        <taxon>Ranunculales</taxon>
        <taxon>Papaveraceae</taxon>
        <taxon>Papaveroideae</taxon>
        <taxon>Papaver</taxon>
    </lineage>
</organism>
<keyword evidence="2" id="KW-1185">Reference proteome</keyword>
<dbReference type="Gene3D" id="1.20.1390.10">
    <property type="entry name" value="PWI domain"/>
    <property type="match status" value="1"/>
</dbReference>
<feature type="non-terminal residue" evidence="1">
    <location>
        <position position="1"/>
    </location>
</feature>
<accession>A0AA41RTY3</accession>
<dbReference type="AlphaFoldDB" id="A0AA41RTY3"/>
<comment type="caution">
    <text evidence="1">The sequence shown here is derived from an EMBL/GenBank/DDBJ whole genome shotgun (WGS) entry which is preliminary data.</text>
</comment>
<evidence type="ECO:0000313" key="2">
    <source>
        <dbReference type="Proteomes" id="UP001177140"/>
    </source>
</evidence>
<reference evidence="1" key="1">
    <citation type="submission" date="2022-03" db="EMBL/GenBank/DDBJ databases">
        <title>A functionally conserved STORR gene fusion in Papaver species that diverged 16.8 million years ago.</title>
        <authorList>
            <person name="Catania T."/>
        </authorList>
    </citation>
    <scope>NUCLEOTIDE SEQUENCE</scope>
    <source>
        <strain evidence="1">S-191538</strain>
    </source>
</reference>
<dbReference type="EMBL" id="JAJJMA010005332">
    <property type="protein sequence ID" value="MCL7021848.1"/>
    <property type="molecule type" value="Genomic_DNA"/>
</dbReference>
<gene>
    <name evidence="1" type="ORF">MKW94_006469</name>
</gene>
<evidence type="ECO:0000313" key="1">
    <source>
        <dbReference type="EMBL" id="MCL7021848.1"/>
    </source>
</evidence>
<dbReference type="Proteomes" id="UP001177140">
    <property type="component" value="Unassembled WGS sequence"/>
</dbReference>
<name>A0AA41RTY3_PAPNU</name>